<gene>
    <name evidence="2" type="ORF">SERLADRAFT_456545</name>
</gene>
<dbReference type="HOGENOM" id="CLU_1399402_0_0_1"/>
<dbReference type="KEGG" id="sla:SERLADRAFT_456545"/>
<feature type="compositionally biased region" description="Polar residues" evidence="1">
    <location>
        <begin position="103"/>
        <end position="117"/>
    </location>
</feature>
<feature type="non-terminal residue" evidence="2">
    <location>
        <position position="195"/>
    </location>
</feature>
<dbReference type="AlphaFoldDB" id="F8NHJ2"/>
<accession>F8NHJ2</accession>
<dbReference type="EMBL" id="GL945429">
    <property type="protein sequence ID" value="EGO29163.1"/>
    <property type="molecule type" value="Genomic_DNA"/>
</dbReference>
<sequence>MPPITRRAAREAREAREKNYYLICTDVDGSKVEITFSATGEGTHTRWHYPDPPARKQTPIAEQPERNSPSIPYPLTEYDCFPDPLQRSLSEMANPIERHSTPPRGSSGSQWPQTPLPQRTFDAGSVIRTPVKKLQRSPDRIGWNGVNFWKEDESGVLSGRMYVDEESGSIRYVPNHAAAENVDMTRSQVVERQLL</sequence>
<dbReference type="RefSeq" id="XP_007313405.1">
    <property type="nucleotide sequence ID" value="XM_007313343.1"/>
</dbReference>
<evidence type="ECO:0000313" key="2">
    <source>
        <dbReference type="EMBL" id="EGO29163.1"/>
    </source>
</evidence>
<evidence type="ECO:0000256" key="1">
    <source>
        <dbReference type="SAM" id="MobiDB-lite"/>
    </source>
</evidence>
<dbReference type="Proteomes" id="UP000008064">
    <property type="component" value="Unassembled WGS sequence"/>
</dbReference>
<protein>
    <submittedName>
        <fullName evidence="2">Uncharacterized protein</fullName>
    </submittedName>
</protein>
<organism>
    <name type="scientific">Serpula lacrymans var. lacrymans (strain S7.9)</name>
    <name type="common">Dry rot fungus</name>
    <dbReference type="NCBI Taxonomy" id="578457"/>
    <lineage>
        <taxon>Eukaryota</taxon>
        <taxon>Fungi</taxon>
        <taxon>Dikarya</taxon>
        <taxon>Basidiomycota</taxon>
        <taxon>Agaricomycotina</taxon>
        <taxon>Agaricomycetes</taxon>
        <taxon>Agaricomycetidae</taxon>
        <taxon>Boletales</taxon>
        <taxon>Coniophorineae</taxon>
        <taxon>Serpulaceae</taxon>
        <taxon>Serpula</taxon>
    </lineage>
</organism>
<name>F8NHJ2_SERL9</name>
<feature type="region of interest" description="Disordered" evidence="1">
    <location>
        <begin position="96"/>
        <end position="120"/>
    </location>
</feature>
<dbReference type="GeneID" id="18817358"/>
<dbReference type="OrthoDB" id="2753420at2759"/>
<reference evidence="2" key="1">
    <citation type="submission" date="2011-04" db="EMBL/GenBank/DDBJ databases">
        <title>Evolution of plant cell wall degrading machinery underlies the functional diversity of forest fungi.</title>
        <authorList>
            <consortium name="US DOE Joint Genome Institute (JGI-PGF)"/>
            <person name="Eastwood D.C."/>
            <person name="Floudas D."/>
            <person name="Binder M."/>
            <person name="Majcherczyk A."/>
            <person name="Schneider P."/>
            <person name="Aerts A."/>
            <person name="Asiegbu F.O."/>
            <person name="Baker S.E."/>
            <person name="Barry K."/>
            <person name="Bendiksby M."/>
            <person name="Blumentritt M."/>
            <person name="Coutinho P.M."/>
            <person name="Cullen D."/>
            <person name="Cullen D."/>
            <person name="Gathman A."/>
            <person name="Goodell B."/>
            <person name="Henrissat B."/>
            <person name="Ihrmark K."/>
            <person name="Kauserud H."/>
            <person name="Kohler A."/>
            <person name="LaButti K."/>
            <person name="Lapidus A."/>
            <person name="Lavin J.L."/>
            <person name="Lee Y.-H."/>
            <person name="Lindquist E."/>
            <person name="Lilly W."/>
            <person name="Lucas S."/>
            <person name="Morin E."/>
            <person name="Murat C."/>
            <person name="Oguiza J.A."/>
            <person name="Park J."/>
            <person name="Pisabarro A.G."/>
            <person name="Riley R."/>
            <person name="Rosling A."/>
            <person name="Salamov A."/>
            <person name="Schmidt O."/>
            <person name="Schmutz J."/>
            <person name="Skrede I."/>
            <person name="Stenlid J."/>
            <person name="Wiebenga A."/>
            <person name="Xie X."/>
            <person name="Kues U."/>
            <person name="Hibbett D.S."/>
            <person name="Hoffmeister D."/>
            <person name="Hogberg N."/>
            <person name="Martin F."/>
            <person name="Grigoriev I.V."/>
            <person name="Watkinson S.C."/>
        </authorList>
    </citation>
    <scope>NUCLEOTIDE SEQUENCE</scope>
    <source>
        <strain evidence="2">S7.9</strain>
    </source>
</reference>
<feature type="region of interest" description="Disordered" evidence="1">
    <location>
        <begin position="39"/>
        <end position="72"/>
    </location>
</feature>
<proteinExistence type="predicted"/>